<feature type="compositionally biased region" description="Gly residues" evidence="1">
    <location>
        <begin position="42"/>
        <end position="51"/>
    </location>
</feature>
<feature type="compositionally biased region" description="Acidic residues" evidence="1">
    <location>
        <begin position="66"/>
        <end position="94"/>
    </location>
</feature>
<evidence type="ECO:0000313" key="3">
    <source>
        <dbReference type="Proteomes" id="UP000735302"/>
    </source>
</evidence>
<gene>
    <name evidence="2" type="ORF">PoB_007566500</name>
</gene>
<dbReference type="Proteomes" id="UP000735302">
    <property type="component" value="Unassembled WGS sequence"/>
</dbReference>
<feature type="compositionally biased region" description="Basic residues" evidence="1">
    <location>
        <begin position="98"/>
        <end position="108"/>
    </location>
</feature>
<feature type="compositionally biased region" description="Basic and acidic residues" evidence="1">
    <location>
        <begin position="52"/>
        <end position="65"/>
    </location>
</feature>
<organism evidence="2 3">
    <name type="scientific">Plakobranchus ocellatus</name>
    <dbReference type="NCBI Taxonomy" id="259542"/>
    <lineage>
        <taxon>Eukaryota</taxon>
        <taxon>Metazoa</taxon>
        <taxon>Spiralia</taxon>
        <taxon>Lophotrochozoa</taxon>
        <taxon>Mollusca</taxon>
        <taxon>Gastropoda</taxon>
        <taxon>Heterobranchia</taxon>
        <taxon>Euthyneura</taxon>
        <taxon>Panpulmonata</taxon>
        <taxon>Sacoglossa</taxon>
        <taxon>Placobranchoidea</taxon>
        <taxon>Plakobranchidae</taxon>
        <taxon>Plakobranchus</taxon>
    </lineage>
</organism>
<reference evidence="2 3" key="1">
    <citation type="journal article" date="2021" name="Elife">
        <title>Chloroplast acquisition without the gene transfer in kleptoplastic sea slugs, Plakobranchus ocellatus.</title>
        <authorList>
            <person name="Maeda T."/>
            <person name="Takahashi S."/>
            <person name="Yoshida T."/>
            <person name="Shimamura S."/>
            <person name="Takaki Y."/>
            <person name="Nagai Y."/>
            <person name="Toyoda A."/>
            <person name="Suzuki Y."/>
            <person name="Arimoto A."/>
            <person name="Ishii H."/>
            <person name="Satoh N."/>
            <person name="Nishiyama T."/>
            <person name="Hasebe M."/>
            <person name="Maruyama T."/>
            <person name="Minagawa J."/>
            <person name="Obokata J."/>
            <person name="Shigenobu S."/>
        </authorList>
    </citation>
    <scope>NUCLEOTIDE SEQUENCE [LARGE SCALE GENOMIC DNA]</scope>
</reference>
<proteinExistence type="predicted"/>
<keyword evidence="3" id="KW-1185">Reference proteome</keyword>
<evidence type="ECO:0000256" key="1">
    <source>
        <dbReference type="SAM" id="MobiDB-lite"/>
    </source>
</evidence>
<comment type="caution">
    <text evidence="2">The sequence shown here is derived from an EMBL/GenBank/DDBJ whole genome shotgun (WGS) entry which is preliminary data.</text>
</comment>
<dbReference type="EMBL" id="BLXT01008461">
    <property type="protein sequence ID" value="GFO49160.1"/>
    <property type="molecule type" value="Genomic_DNA"/>
</dbReference>
<sequence length="135" mass="15639">MRSLNWPPLKYLLKLLHRLLSCQHGSVFYLTLSQPATRRPSKGGGGGGGGGEKTEAEEREEKSNVDEEQEEEEEDEKSDVDEQEREEAMEDDDEEKTRRRRRRLGRVRTKPDVVVRNTAGRNRNFDPLKPFKDID</sequence>
<protein>
    <submittedName>
        <fullName evidence="2">Uncharacterized protein</fullName>
    </submittedName>
</protein>
<evidence type="ECO:0000313" key="2">
    <source>
        <dbReference type="EMBL" id="GFO49160.1"/>
    </source>
</evidence>
<feature type="compositionally biased region" description="Basic and acidic residues" evidence="1">
    <location>
        <begin position="123"/>
        <end position="135"/>
    </location>
</feature>
<feature type="region of interest" description="Disordered" evidence="1">
    <location>
        <begin position="31"/>
        <end position="135"/>
    </location>
</feature>
<dbReference type="AlphaFoldDB" id="A0AAV4DYR6"/>
<accession>A0AAV4DYR6</accession>
<name>A0AAV4DYR6_9GAST</name>